<organism evidence="2 3">
    <name type="scientific">Streptomyces phaeofaciens</name>
    <dbReference type="NCBI Taxonomy" id="68254"/>
    <lineage>
        <taxon>Bacteria</taxon>
        <taxon>Bacillati</taxon>
        <taxon>Actinomycetota</taxon>
        <taxon>Actinomycetes</taxon>
        <taxon>Kitasatosporales</taxon>
        <taxon>Streptomycetaceae</taxon>
        <taxon>Streptomyces</taxon>
    </lineage>
</organism>
<dbReference type="InterPro" id="IPR002575">
    <property type="entry name" value="Aminoglycoside_PTrfase"/>
</dbReference>
<evidence type="ECO:0000313" key="3">
    <source>
        <dbReference type="Proteomes" id="UP000646776"/>
    </source>
</evidence>
<accession>A0A918H774</accession>
<dbReference type="AlphaFoldDB" id="A0A918H774"/>
<dbReference type="Pfam" id="PF01636">
    <property type="entry name" value="APH"/>
    <property type="match status" value="1"/>
</dbReference>
<dbReference type="SUPFAM" id="SSF56112">
    <property type="entry name" value="Protein kinase-like (PK-like)"/>
    <property type="match status" value="1"/>
</dbReference>
<comment type="caution">
    <text evidence="2">The sequence shown here is derived from an EMBL/GenBank/DDBJ whole genome shotgun (WGS) entry which is preliminary data.</text>
</comment>
<dbReference type="Proteomes" id="UP000646776">
    <property type="component" value="Unassembled WGS sequence"/>
</dbReference>
<dbReference type="RefSeq" id="WP_189710012.1">
    <property type="nucleotide sequence ID" value="NZ_BMSA01000004.1"/>
</dbReference>
<reference evidence="2" key="2">
    <citation type="submission" date="2020-09" db="EMBL/GenBank/DDBJ databases">
        <authorList>
            <person name="Sun Q."/>
            <person name="Ohkuma M."/>
        </authorList>
    </citation>
    <scope>NUCLEOTIDE SEQUENCE</scope>
    <source>
        <strain evidence="2">JCM 4125</strain>
    </source>
</reference>
<feature type="domain" description="Aminoglycoside phosphotransferase" evidence="1">
    <location>
        <begin position="152"/>
        <end position="295"/>
    </location>
</feature>
<dbReference type="InterPro" id="IPR011009">
    <property type="entry name" value="Kinase-like_dom_sf"/>
</dbReference>
<proteinExistence type="predicted"/>
<protein>
    <recommendedName>
        <fullName evidence="1">Aminoglycoside phosphotransferase domain-containing protein</fullName>
    </recommendedName>
</protein>
<evidence type="ECO:0000259" key="1">
    <source>
        <dbReference type="Pfam" id="PF01636"/>
    </source>
</evidence>
<dbReference type="EMBL" id="BMSA01000004">
    <property type="protein sequence ID" value="GGT44005.1"/>
    <property type="molecule type" value="Genomic_DNA"/>
</dbReference>
<name>A0A918H774_9ACTN</name>
<keyword evidence="3" id="KW-1185">Reference proteome</keyword>
<dbReference type="Gene3D" id="3.90.1200.10">
    <property type="match status" value="1"/>
</dbReference>
<sequence length="360" mass="38731">MTVAVPAGTEEWVRRVLSAHWSGPSWEECALRPLTVAGARPLTHTAGLWNVSGPGAGHVLKVQLNPEAVRVDGFAALKDRIITHCRRRGVPALPLVPAADGRPGVRVDGLVCELSPLSAGTVSTGEPDQVAAVVRTGLDLREALDGLPPAVARELAAVPLPRLVEEEHWPAALDDAERRLLPKAERGTGPWHRAAAEVLRELCAAAPLLRREADSGTARSAARTGVVHGDLHLQHFLLAREPDRVVAVLDFDNLHVGDRLLDLAWLADTVAHACGDDREGARRALAAFLSEGRRRGLIGAGDATRLMPVLMAYSLPVIVDIAKDILDRDILLPQWLDYFALLSPRRRLAVHGLLTGADGR</sequence>
<reference evidence="2" key="1">
    <citation type="journal article" date="2014" name="Int. J. Syst. Evol. Microbiol.">
        <title>Complete genome sequence of Corynebacterium casei LMG S-19264T (=DSM 44701T), isolated from a smear-ripened cheese.</title>
        <authorList>
            <consortium name="US DOE Joint Genome Institute (JGI-PGF)"/>
            <person name="Walter F."/>
            <person name="Albersmeier A."/>
            <person name="Kalinowski J."/>
            <person name="Ruckert C."/>
        </authorList>
    </citation>
    <scope>NUCLEOTIDE SEQUENCE</scope>
    <source>
        <strain evidence="2">JCM 4125</strain>
    </source>
</reference>
<gene>
    <name evidence="2" type="ORF">GCM10010226_20610</name>
</gene>
<evidence type="ECO:0000313" key="2">
    <source>
        <dbReference type="EMBL" id="GGT44005.1"/>
    </source>
</evidence>